<feature type="compositionally biased region" description="Basic and acidic residues" evidence="1">
    <location>
        <begin position="239"/>
        <end position="261"/>
    </location>
</feature>
<feature type="compositionally biased region" description="Basic and acidic residues" evidence="1">
    <location>
        <begin position="268"/>
        <end position="296"/>
    </location>
</feature>
<feature type="compositionally biased region" description="Basic and acidic residues" evidence="1">
    <location>
        <begin position="104"/>
        <end position="147"/>
    </location>
</feature>
<evidence type="ECO:0000256" key="1">
    <source>
        <dbReference type="SAM" id="MobiDB-lite"/>
    </source>
</evidence>
<feature type="compositionally biased region" description="Low complexity" evidence="1">
    <location>
        <begin position="425"/>
        <end position="438"/>
    </location>
</feature>
<sequence length="471" mass="54503">MPPTPSTSNRPASSSQPNHGSLSSIVSHLVRSSLGSSAAAQTTNVPDDELDKHVADLLLQEAKHKDKLWGERGTRAYYDPTKEKNAAVRKPNTRFLSAVIRNVDDHNAALRRADAEAARKREREERDAAERWRRDRRRETGDSYSREEGEDEARAKRRRRRNREEPGLEEEEEEEEIVEDKWARRRARAGSDEDGREEGRPSRREKHDDRSSRHDRPRGVDDERSSRRHRDRRSASPRSRREVNDADRRPSRRDKAEDDTRRPRHRSSRSEHDRDPDRDDLRQSSRSDGPEAEGERSSTSSSKGKERALEDVFAEVEDELARDALLDPAEPFPSPSRAMDKYFSPTYDPRFDFTLDAVTDPSTGLVGDAGFDAWDGMISLVKARKEDKKEKEWREKEERRRERDQKRKEREERRRERKRRRRGEGSSASGSGSESDGEVGPRYDPKTGLMEVKYAKQGATREWDLGKETPT</sequence>
<organism evidence="2 3">
    <name type="scientific">Sporidiobolus salmonicolor</name>
    <name type="common">Yeast-like fungus</name>
    <name type="synonym">Sporobolomyces salmonicolor</name>
    <dbReference type="NCBI Taxonomy" id="5005"/>
    <lineage>
        <taxon>Eukaryota</taxon>
        <taxon>Fungi</taxon>
        <taxon>Dikarya</taxon>
        <taxon>Basidiomycota</taxon>
        <taxon>Pucciniomycotina</taxon>
        <taxon>Microbotryomycetes</taxon>
        <taxon>Sporidiobolales</taxon>
        <taxon>Sporidiobolaceae</taxon>
        <taxon>Sporobolomyces</taxon>
    </lineage>
</organism>
<evidence type="ECO:0000313" key="3">
    <source>
        <dbReference type="Proteomes" id="UP000243876"/>
    </source>
</evidence>
<feature type="region of interest" description="Disordered" evidence="1">
    <location>
        <begin position="68"/>
        <end position="90"/>
    </location>
</feature>
<evidence type="ECO:0000313" key="2">
    <source>
        <dbReference type="EMBL" id="CEQ39413.1"/>
    </source>
</evidence>
<proteinExistence type="predicted"/>
<feature type="region of interest" description="Disordered" evidence="1">
    <location>
        <begin position="1"/>
        <end position="28"/>
    </location>
</feature>
<feature type="compositionally biased region" description="Basic and acidic residues" evidence="1">
    <location>
        <begin position="459"/>
        <end position="471"/>
    </location>
</feature>
<feature type="region of interest" description="Disordered" evidence="1">
    <location>
        <begin position="384"/>
        <end position="471"/>
    </location>
</feature>
<protein>
    <submittedName>
        <fullName evidence="2">SPOSA6832_00950-mRNA-1:cds</fullName>
    </submittedName>
</protein>
<feature type="region of interest" description="Disordered" evidence="1">
    <location>
        <begin position="104"/>
        <end position="314"/>
    </location>
</feature>
<dbReference type="AlphaFoldDB" id="A0A0D6EHZ5"/>
<feature type="non-terminal residue" evidence="2">
    <location>
        <position position="1"/>
    </location>
</feature>
<dbReference type="PANTHER" id="PTHR40132">
    <property type="entry name" value="PRE-MRNA-SPLICING FACTOR 38B"/>
    <property type="match status" value="1"/>
</dbReference>
<dbReference type="OrthoDB" id="2431475at2759"/>
<dbReference type="Proteomes" id="UP000243876">
    <property type="component" value="Unassembled WGS sequence"/>
</dbReference>
<accession>A0A0D6EHZ5</accession>
<name>A0A0D6EHZ5_SPOSA</name>
<feature type="compositionally biased region" description="Basic and acidic residues" evidence="1">
    <location>
        <begin position="384"/>
        <end position="414"/>
    </location>
</feature>
<gene>
    <name evidence="2" type="primary">SPOSA6832_00950</name>
</gene>
<feature type="compositionally biased region" description="Acidic residues" evidence="1">
    <location>
        <begin position="167"/>
        <end position="178"/>
    </location>
</feature>
<feature type="compositionally biased region" description="Basic and acidic residues" evidence="1">
    <location>
        <begin position="68"/>
        <end position="86"/>
    </location>
</feature>
<feature type="compositionally biased region" description="Basic and acidic residues" evidence="1">
    <location>
        <begin position="189"/>
        <end position="225"/>
    </location>
</feature>
<dbReference type="PANTHER" id="PTHR40132:SF1">
    <property type="entry name" value="PRE-MRNA-SPLICING FACTOR 38B"/>
    <property type="match status" value="1"/>
</dbReference>
<dbReference type="EMBL" id="CENE01000003">
    <property type="protein sequence ID" value="CEQ39413.1"/>
    <property type="molecule type" value="Genomic_DNA"/>
</dbReference>
<feature type="compositionally biased region" description="Polar residues" evidence="1">
    <location>
        <begin position="1"/>
        <end position="26"/>
    </location>
</feature>
<reference evidence="3" key="1">
    <citation type="submission" date="2015-02" db="EMBL/GenBank/DDBJ databases">
        <authorList>
            <person name="Gon?alves P."/>
        </authorList>
    </citation>
    <scope>NUCLEOTIDE SEQUENCE [LARGE SCALE GENOMIC DNA]</scope>
</reference>
<keyword evidence="3" id="KW-1185">Reference proteome</keyword>